<organism evidence="2 3">
    <name type="scientific">Pandoraea pnomenusa</name>
    <dbReference type="NCBI Taxonomy" id="93220"/>
    <lineage>
        <taxon>Bacteria</taxon>
        <taxon>Pseudomonadati</taxon>
        <taxon>Pseudomonadota</taxon>
        <taxon>Betaproteobacteria</taxon>
        <taxon>Burkholderiales</taxon>
        <taxon>Burkholderiaceae</taxon>
        <taxon>Pandoraea</taxon>
    </lineage>
</organism>
<dbReference type="Proteomes" id="UP000361468">
    <property type="component" value="Unassembled WGS sequence"/>
</dbReference>
<evidence type="ECO:0000256" key="1">
    <source>
        <dbReference type="SAM" id="MobiDB-lite"/>
    </source>
</evidence>
<feature type="region of interest" description="Disordered" evidence="1">
    <location>
        <begin position="263"/>
        <end position="366"/>
    </location>
</feature>
<evidence type="ECO:0000313" key="2">
    <source>
        <dbReference type="EMBL" id="VVE71755.1"/>
    </source>
</evidence>
<sequence>MTISLQALAANSAPLIDNLAAADPTKLRFAMRNDGTLVVYKGHKYLLHPQQCRRAMSFMKRNDLLGERRSHLNPKHLRLNSEPARKLVDLVRSATGVGKPLTDAASHRTAAGKPNPMLTLASLRSSRLFNGFDAASPTASPTPSRASNYSSESLEYTPGKAVELRYKTTREGIEASNRRALHVLDRPPETMACGGHPNTPPPPYRSPYGSPSISSVNRAERPYSDDRTAPPASQALPPVPPKSDRQGLIRTYNALLNHGEGLPTQSRILADDDPVPQRPIPKPRLHAQSPAPLGTSGTPDTPDTLDTPSAPRTPDIARQASAASSASSDSDTSTAGSEQGQSYIDDLSRSPRTVRLARRMQTNQTL</sequence>
<feature type="compositionally biased region" description="Low complexity" evidence="1">
    <location>
        <begin position="206"/>
        <end position="215"/>
    </location>
</feature>
<feature type="region of interest" description="Disordered" evidence="1">
    <location>
        <begin position="134"/>
        <end position="153"/>
    </location>
</feature>
<keyword evidence="3" id="KW-1185">Reference proteome</keyword>
<name>A0ABY6WTQ5_9BURK</name>
<feature type="compositionally biased region" description="Low complexity" evidence="1">
    <location>
        <begin position="292"/>
        <end position="309"/>
    </location>
</feature>
<feature type="compositionally biased region" description="Low complexity" evidence="1">
    <location>
        <begin position="320"/>
        <end position="335"/>
    </location>
</feature>
<comment type="caution">
    <text evidence="2">The sequence shown here is derived from an EMBL/GenBank/DDBJ whole genome shotgun (WGS) entry which is preliminary data.</text>
</comment>
<feature type="compositionally biased region" description="Basic and acidic residues" evidence="1">
    <location>
        <begin position="218"/>
        <end position="228"/>
    </location>
</feature>
<feature type="compositionally biased region" description="Low complexity" evidence="1">
    <location>
        <begin position="134"/>
        <end position="147"/>
    </location>
</feature>
<evidence type="ECO:0000313" key="3">
    <source>
        <dbReference type="Proteomes" id="UP000361468"/>
    </source>
</evidence>
<reference evidence="2 3" key="1">
    <citation type="submission" date="2019-08" db="EMBL/GenBank/DDBJ databases">
        <authorList>
            <person name="Peeters C."/>
        </authorList>
    </citation>
    <scope>NUCLEOTIDE SEQUENCE [LARGE SCALE GENOMIC DNA]</scope>
    <source>
        <strain evidence="2 3">LMG 31119</strain>
    </source>
</reference>
<protein>
    <submittedName>
        <fullName evidence="2">Uncharacterized protein</fullName>
    </submittedName>
</protein>
<gene>
    <name evidence="2" type="ORF">PPN31119_04031</name>
</gene>
<dbReference type="RefSeq" id="WP_150646613.1">
    <property type="nucleotide sequence ID" value="NZ_CABPSO010000016.1"/>
</dbReference>
<dbReference type="EMBL" id="CABPSO010000016">
    <property type="protein sequence ID" value="VVE71755.1"/>
    <property type="molecule type" value="Genomic_DNA"/>
</dbReference>
<feature type="region of interest" description="Disordered" evidence="1">
    <location>
        <begin position="185"/>
        <end position="245"/>
    </location>
</feature>
<proteinExistence type="predicted"/>
<accession>A0ABY6WTQ5</accession>